<dbReference type="PROSITE" id="PS51257">
    <property type="entry name" value="PROKAR_LIPOPROTEIN"/>
    <property type="match status" value="1"/>
</dbReference>
<evidence type="ECO:0000313" key="2">
    <source>
        <dbReference type="Proteomes" id="UP000294480"/>
    </source>
</evidence>
<dbReference type="AlphaFoldDB" id="A0A4V3DK72"/>
<sequence length="209" mass="22879">MKKHVTALLLIGLAGCVEQHPIQSKNTALPELNHPSQAIIWMAKVSSPPPVQVEIERGNNRLLTLGLPDDITPVFDGSSNETNTVAAQDSFAHSSAQGKTGSRSSVEETSRLNELAFDDLMTSSTVLIQPAPVKQTQTLDLNQIGLNDFKYVGILNYDGEVQGYIKVGERLHKVREGQIIGAGQWRVKAIEPQKIQLLVDGRLMVYGRN</sequence>
<dbReference type="Gene3D" id="2.30.30.830">
    <property type="match status" value="1"/>
</dbReference>
<organism evidence="1 2">
    <name type="scientific">Hydromonas duriensis</name>
    <dbReference type="NCBI Taxonomy" id="1527608"/>
    <lineage>
        <taxon>Bacteria</taxon>
        <taxon>Pseudomonadati</taxon>
        <taxon>Pseudomonadota</taxon>
        <taxon>Betaproteobacteria</taxon>
        <taxon>Burkholderiales</taxon>
        <taxon>Burkholderiaceae</taxon>
        <taxon>Hydromonas</taxon>
    </lineage>
</organism>
<accession>A0A4V3DK72</accession>
<name>A0A4V3DK72_9BURK</name>
<proteinExistence type="predicted"/>
<gene>
    <name evidence="1" type="ORF">DFR44_10159</name>
</gene>
<reference evidence="1 2" key="1">
    <citation type="submission" date="2019-03" db="EMBL/GenBank/DDBJ databases">
        <title>Genomic Encyclopedia of Type Strains, Phase IV (KMG-IV): sequencing the most valuable type-strain genomes for metagenomic binning, comparative biology and taxonomic classification.</title>
        <authorList>
            <person name="Goeker M."/>
        </authorList>
    </citation>
    <scope>NUCLEOTIDE SEQUENCE [LARGE SCALE GENOMIC DNA]</scope>
    <source>
        <strain evidence="1 2">DSM 102852</strain>
    </source>
</reference>
<dbReference type="InterPro" id="IPR007446">
    <property type="entry name" value="PilP"/>
</dbReference>
<dbReference type="Pfam" id="PF04351">
    <property type="entry name" value="PilP"/>
    <property type="match status" value="1"/>
</dbReference>
<dbReference type="EMBL" id="SNZE01000001">
    <property type="protein sequence ID" value="TDR33010.1"/>
    <property type="molecule type" value="Genomic_DNA"/>
</dbReference>
<keyword evidence="2" id="KW-1185">Reference proteome</keyword>
<dbReference type="Proteomes" id="UP000294480">
    <property type="component" value="Unassembled WGS sequence"/>
</dbReference>
<protein>
    <submittedName>
        <fullName evidence="1">Pilus assembly protein PilP</fullName>
    </submittedName>
</protein>
<evidence type="ECO:0000313" key="1">
    <source>
        <dbReference type="EMBL" id="TDR33010.1"/>
    </source>
</evidence>
<comment type="caution">
    <text evidence="1">The sequence shown here is derived from an EMBL/GenBank/DDBJ whole genome shotgun (WGS) entry which is preliminary data.</text>
</comment>
<dbReference type="RefSeq" id="WP_246012008.1">
    <property type="nucleotide sequence ID" value="NZ_SNZE01000001.1"/>
</dbReference>